<protein>
    <submittedName>
        <fullName evidence="3">Uncharacterized protein</fullName>
    </submittedName>
</protein>
<feature type="region of interest" description="Disordered" evidence="2">
    <location>
        <begin position="105"/>
        <end position="128"/>
    </location>
</feature>
<dbReference type="GO" id="GO:0005829">
    <property type="term" value="C:cytosol"/>
    <property type="evidence" value="ECO:0007669"/>
    <property type="project" value="TreeGrafter"/>
</dbReference>
<evidence type="ECO:0000256" key="1">
    <source>
        <dbReference type="ARBA" id="ARBA00022741"/>
    </source>
</evidence>
<evidence type="ECO:0000256" key="2">
    <source>
        <dbReference type="SAM" id="MobiDB-lite"/>
    </source>
</evidence>
<dbReference type="STRING" id="650164.K5W6S8"/>
<accession>K5W6S8</accession>
<dbReference type="Proteomes" id="UP000008370">
    <property type="component" value="Unassembled WGS sequence"/>
</dbReference>
<dbReference type="OrthoDB" id="21243at2759"/>
<gene>
    <name evidence="3" type="ORF">PHACADRAFT_210605</name>
</gene>
<dbReference type="EMBL" id="JH930473">
    <property type="protein sequence ID" value="EKM54830.1"/>
    <property type="molecule type" value="Genomic_DNA"/>
</dbReference>
<proteinExistence type="predicted"/>
<dbReference type="PANTHER" id="PTHR42918">
    <property type="entry name" value="LYSYL-TRNA SYNTHETASE"/>
    <property type="match status" value="1"/>
</dbReference>
<dbReference type="RefSeq" id="XP_007397507.1">
    <property type="nucleotide sequence ID" value="XM_007397445.1"/>
</dbReference>
<dbReference type="GO" id="GO:0006430">
    <property type="term" value="P:lysyl-tRNA aminoacylation"/>
    <property type="evidence" value="ECO:0007669"/>
    <property type="project" value="TreeGrafter"/>
</dbReference>
<dbReference type="InterPro" id="IPR045864">
    <property type="entry name" value="aa-tRNA-synth_II/BPL/LPL"/>
</dbReference>
<organism evidence="3 4">
    <name type="scientific">Phanerochaete carnosa (strain HHB-10118-sp)</name>
    <name type="common">White-rot fungus</name>
    <name type="synonym">Peniophora carnosa</name>
    <dbReference type="NCBI Taxonomy" id="650164"/>
    <lineage>
        <taxon>Eukaryota</taxon>
        <taxon>Fungi</taxon>
        <taxon>Dikarya</taxon>
        <taxon>Basidiomycota</taxon>
        <taxon>Agaricomycotina</taxon>
        <taxon>Agaricomycetes</taxon>
        <taxon>Polyporales</taxon>
        <taxon>Phanerochaetaceae</taxon>
        <taxon>Phanerochaete</taxon>
    </lineage>
</organism>
<evidence type="ECO:0000313" key="3">
    <source>
        <dbReference type="EMBL" id="EKM54830.1"/>
    </source>
</evidence>
<keyword evidence="4" id="KW-1185">Reference proteome</keyword>
<dbReference type="AlphaFoldDB" id="K5W6S8"/>
<dbReference type="GO" id="GO:0000049">
    <property type="term" value="F:tRNA binding"/>
    <property type="evidence" value="ECO:0007669"/>
    <property type="project" value="TreeGrafter"/>
</dbReference>
<dbReference type="KEGG" id="pco:PHACADRAFT_210605"/>
<name>K5W6S8_PHACS</name>
<dbReference type="PANTHER" id="PTHR42918:SF9">
    <property type="entry name" value="LYSINE--TRNA LIGASE"/>
    <property type="match status" value="1"/>
</dbReference>
<keyword evidence="1" id="KW-0547">Nucleotide-binding</keyword>
<dbReference type="InParanoid" id="K5W6S8"/>
<dbReference type="GeneID" id="18912985"/>
<reference evidence="3 4" key="1">
    <citation type="journal article" date="2012" name="BMC Genomics">
        <title>Comparative genomics of the white-rot fungi, Phanerochaete carnosa and P. chrysosporium, to elucidate the genetic basis of the distinct wood types they colonize.</title>
        <authorList>
            <person name="Suzuki H."/>
            <person name="MacDonald J."/>
            <person name="Syed K."/>
            <person name="Salamov A."/>
            <person name="Hori C."/>
            <person name="Aerts A."/>
            <person name="Henrissat B."/>
            <person name="Wiebenga A."/>
            <person name="vanKuyk P.A."/>
            <person name="Barry K."/>
            <person name="Lindquist E."/>
            <person name="LaButti K."/>
            <person name="Lapidus A."/>
            <person name="Lucas S."/>
            <person name="Coutinho P."/>
            <person name="Gong Y."/>
            <person name="Samejima M."/>
            <person name="Mahadevan R."/>
            <person name="Abou-Zaid M."/>
            <person name="de Vries R.P."/>
            <person name="Igarashi K."/>
            <person name="Yadav J.S."/>
            <person name="Grigoriev I.V."/>
            <person name="Master E.R."/>
        </authorList>
    </citation>
    <scope>NUCLEOTIDE SEQUENCE [LARGE SCALE GENOMIC DNA]</scope>
    <source>
        <strain evidence="3 4">HHB-10118-sp</strain>
    </source>
</reference>
<evidence type="ECO:0000313" key="4">
    <source>
        <dbReference type="Proteomes" id="UP000008370"/>
    </source>
</evidence>
<dbReference type="HOGENOM" id="CLU_797176_0_0_1"/>
<sequence length="348" mass="39994">MGPDLYPHKFEVSIPLPRHIEKRGPECNFKPGEKSLKASLNALRDVSVTFVYLHGEDEMAQVMVANPEGFVAQHDHFRHASDNSPFPNLRQLPLSCFDLEGQDTPLSQALPGPRLHEDTRRSSKLHCPPSYRQLRPSGLQQSQLLRGRDADDLWQNDYEAVHHDLDPCCVDLTHDPELSICEFQMAYADCDITGSLAEGIGMKDLTGGKTMPKYHPESRGSEKAFELSFRRPWARSRQERETLEEIFQAGETLRTEEASKFLRGSSLREMQRAPDECASAGLARWRVYQPSLHLSRLDWSRLGLCEHFEGLFYAKTFYNAYTELNWPFEQRLQFEEQVRHEEEGDDEA</sequence>
<dbReference type="GO" id="GO:0004824">
    <property type="term" value="F:lysine-tRNA ligase activity"/>
    <property type="evidence" value="ECO:0007669"/>
    <property type="project" value="TreeGrafter"/>
</dbReference>
<dbReference type="Gene3D" id="3.30.930.10">
    <property type="entry name" value="Bira Bifunctional Protein, Domain 2"/>
    <property type="match status" value="1"/>
</dbReference>